<accession>A0A1Z5JIT4</accession>
<evidence type="ECO:0000256" key="1">
    <source>
        <dbReference type="SAM" id="MobiDB-lite"/>
    </source>
</evidence>
<dbReference type="InParanoid" id="A0A1Z5JIT4"/>
<dbReference type="Proteomes" id="UP000198406">
    <property type="component" value="Unassembled WGS sequence"/>
</dbReference>
<gene>
    <name evidence="2" type="ORF">FisN_5Lu262</name>
</gene>
<evidence type="ECO:0000313" key="3">
    <source>
        <dbReference type="Proteomes" id="UP000198406"/>
    </source>
</evidence>
<dbReference type="EMBL" id="BDSP01000074">
    <property type="protein sequence ID" value="GAX13846.1"/>
    <property type="molecule type" value="Genomic_DNA"/>
</dbReference>
<dbReference type="AlphaFoldDB" id="A0A1Z5JIT4"/>
<keyword evidence="3" id="KW-1185">Reference proteome</keyword>
<feature type="compositionally biased region" description="Basic and acidic residues" evidence="1">
    <location>
        <begin position="46"/>
        <end position="58"/>
    </location>
</feature>
<evidence type="ECO:0000313" key="2">
    <source>
        <dbReference type="EMBL" id="GAX13846.1"/>
    </source>
</evidence>
<name>A0A1Z5JIT4_FISSO</name>
<feature type="region of interest" description="Disordered" evidence="1">
    <location>
        <begin position="18"/>
        <end position="71"/>
    </location>
</feature>
<organism evidence="2 3">
    <name type="scientific">Fistulifera solaris</name>
    <name type="common">Oleaginous diatom</name>
    <dbReference type="NCBI Taxonomy" id="1519565"/>
    <lineage>
        <taxon>Eukaryota</taxon>
        <taxon>Sar</taxon>
        <taxon>Stramenopiles</taxon>
        <taxon>Ochrophyta</taxon>
        <taxon>Bacillariophyta</taxon>
        <taxon>Bacillariophyceae</taxon>
        <taxon>Bacillariophycidae</taxon>
        <taxon>Naviculales</taxon>
        <taxon>Naviculaceae</taxon>
        <taxon>Fistulifera</taxon>
    </lineage>
</organism>
<comment type="caution">
    <text evidence="2">The sequence shown here is derived from an EMBL/GenBank/DDBJ whole genome shotgun (WGS) entry which is preliminary data.</text>
</comment>
<sequence>MEATPLVGLLANPSRTFHPALNERKTGKAKGIPFHLSGRKTRLRPRSVEAKKEVESVRQQKRCTTKRKKLQ</sequence>
<proteinExistence type="predicted"/>
<feature type="compositionally biased region" description="Basic residues" evidence="1">
    <location>
        <begin position="59"/>
        <end position="71"/>
    </location>
</feature>
<protein>
    <submittedName>
        <fullName evidence="2">Uncharacterized protein</fullName>
    </submittedName>
</protein>
<reference evidence="2 3" key="1">
    <citation type="journal article" date="2015" name="Plant Cell">
        <title>Oil accumulation by the oleaginous diatom Fistulifera solaris as revealed by the genome and transcriptome.</title>
        <authorList>
            <person name="Tanaka T."/>
            <person name="Maeda Y."/>
            <person name="Veluchamy A."/>
            <person name="Tanaka M."/>
            <person name="Abida H."/>
            <person name="Marechal E."/>
            <person name="Bowler C."/>
            <person name="Muto M."/>
            <person name="Sunaga Y."/>
            <person name="Tanaka M."/>
            <person name="Yoshino T."/>
            <person name="Taniguchi T."/>
            <person name="Fukuda Y."/>
            <person name="Nemoto M."/>
            <person name="Matsumoto M."/>
            <person name="Wong P.S."/>
            <person name="Aburatani S."/>
            <person name="Fujibuchi W."/>
        </authorList>
    </citation>
    <scope>NUCLEOTIDE SEQUENCE [LARGE SCALE GENOMIC DNA]</scope>
    <source>
        <strain evidence="2 3">JPCC DA0580</strain>
    </source>
</reference>